<dbReference type="InterPro" id="IPR003777">
    <property type="entry name" value="XdhC_CoxI"/>
</dbReference>
<dbReference type="RefSeq" id="WP_069729615.1">
    <property type="nucleotide sequence ID" value="NZ_JABWPE010000016.1"/>
</dbReference>
<evidence type="ECO:0000313" key="3">
    <source>
        <dbReference type="EMBL" id="NUY97644.1"/>
    </source>
</evidence>
<sequence>MRSPDLQILQTARRWAETSPIWLCTVLRTYGSSPRPPGAMMVIATDGRYCGSLSGGCIEENFIARIRDGDFSAASQRVRYGEGGYAPDRALPCGGVLDILVEKCQPGSETLAYLSKMIEALNNASALTKKVKLPAACHSLEPAPYTRRTRVTLDLQQIELTLCAPARVIIAGLSSVAVYCANFAVALGFETFVCEHRDEVMNSLAAEVNDGVEWINQFPAAWLEREGCHPGTAILSLTHDPRIDDLTMMEAVNLPAFYIGVMGSQRNSVNRKARLARLAEMSSEQLDRIHAPVGLEIGSKTPAEIALSIMADVVRYKNGAAAGQAFCPASLNADDPRQII</sequence>
<dbReference type="AlphaFoldDB" id="A0A7Y6NFM6"/>
<dbReference type="InterPro" id="IPR027051">
    <property type="entry name" value="XdhC_Rossmann_dom"/>
</dbReference>
<dbReference type="Gene3D" id="3.40.50.720">
    <property type="entry name" value="NAD(P)-binding Rossmann-like Domain"/>
    <property type="match status" value="1"/>
</dbReference>
<dbReference type="Pfam" id="PF13478">
    <property type="entry name" value="XdhC_C"/>
    <property type="match status" value="1"/>
</dbReference>
<proteinExistence type="predicted"/>
<gene>
    <name evidence="3" type="ORF">HU668_14405</name>
</gene>
<protein>
    <submittedName>
        <fullName evidence="3">XdhC family protein</fullName>
    </submittedName>
</protein>
<evidence type="ECO:0000259" key="2">
    <source>
        <dbReference type="Pfam" id="PF13478"/>
    </source>
</evidence>
<evidence type="ECO:0000259" key="1">
    <source>
        <dbReference type="Pfam" id="PF02625"/>
    </source>
</evidence>
<feature type="domain" description="XdhC Rossmann" evidence="2">
    <location>
        <begin position="168"/>
        <end position="313"/>
    </location>
</feature>
<organism evidence="3 4">
    <name type="scientific">Pantoea brenneri</name>
    <dbReference type="NCBI Taxonomy" id="472694"/>
    <lineage>
        <taxon>Bacteria</taxon>
        <taxon>Pseudomonadati</taxon>
        <taxon>Pseudomonadota</taxon>
        <taxon>Gammaproteobacteria</taxon>
        <taxon>Enterobacterales</taxon>
        <taxon>Erwiniaceae</taxon>
        <taxon>Pantoea</taxon>
    </lineage>
</organism>
<reference evidence="3 4" key="1">
    <citation type="submission" date="2020-05" db="EMBL/GenBank/DDBJ databases">
        <title>Whole Genome Sequences of Enterobacteriales Associated with the International Space Station.</title>
        <authorList>
            <person name="Bharadwaj A."/>
            <person name="Daudu R."/>
            <person name="Singh N."/>
            <person name="Wood J."/>
            <person name="Debieu M."/>
            <person name="Mason C."/>
            <person name="Wang C."/>
            <person name="Venkateswaran K."/>
        </authorList>
    </citation>
    <scope>NUCLEOTIDE SEQUENCE [LARGE SCALE GENOMIC DNA]</scope>
    <source>
        <strain evidence="3 4">IF5SW-B1</strain>
    </source>
</reference>
<accession>A0A7Y6NFM6</accession>
<dbReference type="PANTHER" id="PTHR30388:SF4">
    <property type="entry name" value="MOLYBDENUM COFACTOR INSERTION CHAPERONE PAOD"/>
    <property type="match status" value="1"/>
</dbReference>
<dbReference type="InterPro" id="IPR052698">
    <property type="entry name" value="MoCofactor_Util/Proc"/>
</dbReference>
<dbReference type="GeneID" id="57346310"/>
<name>A0A7Y6NFM6_9GAMM</name>
<feature type="domain" description="XdhC- CoxI" evidence="1">
    <location>
        <begin position="15"/>
        <end position="80"/>
    </location>
</feature>
<dbReference type="PANTHER" id="PTHR30388">
    <property type="entry name" value="ALDEHYDE OXIDOREDUCTASE MOLYBDENUM COFACTOR ASSEMBLY PROTEIN"/>
    <property type="match status" value="1"/>
</dbReference>
<comment type="caution">
    <text evidence="3">The sequence shown here is derived from an EMBL/GenBank/DDBJ whole genome shotgun (WGS) entry which is preliminary data.</text>
</comment>
<dbReference type="Proteomes" id="UP000566985">
    <property type="component" value="Unassembled WGS sequence"/>
</dbReference>
<dbReference type="Pfam" id="PF02625">
    <property type="entry name" value="XdhC_CoxI"/>
    <property type="match status" value="1"/>
</dbReference>
<evidence type="ECO:0000313" key="4">
    <source>
        <dbReference type="Proteomes" id="UP000566985"/>
    </source>
</evidence>
<dbReference type="EMBL" id="JABWPM010000016">
    <property type="protein sequence ID" value="NUY97644.1"/>
    <property type="molecule type" value="Genomic_DNA"/>
</dbReference>